<evidence type="ECO:0000256" key="3">
    <source>
        <dbReference type="ARBA" id="ARBA00022737"/>
    </source>
</evidence>
<dbReference type="AlphaFoldDB" id="A0A068VBK8"/>
<evidence type="ECO:0000256" key="4">
    <source>
        <dbReference type="ARBA" id="ARBA00022741"/>
    </source>
</evidence>
<dbReference type="Gramene" id="CDP17982">
    <property type="protein sequence ID" value="CDP17982"/>
    <property type="gene ID" value="GSCOC_T00001239001"/>
</dbReference>
<keyword evidence="6" id="KW-0067">ATP-binding</keyword>
<dbReference type="InterPro" id="IPR002182">
    <property type="entry name" value="NB-ARC"/>
</dbReference>
<dbReference type="GO" id="GO:0005524">
    <property type="term" value="F:ATP binding"/>
    <property type="evidence" value="ECO:0007669"/>
    <property type="project" value="UniProtKB-KW"/>
</dbReference>
<dbReference type="Gene3D" id="1.10.10.10">
    <property type="entry name" value="Winged helix-like DNA-binding domain superfamily/Winged helix DNA-binding domain"/>
    <property type="match status" value="1"/>
</dbReference>
<dbReference type="SUPFAM" id="SSF52058">
    <property type="entry name" value="L domain-like"/>
    <property type="match status" value="2"/>
</dbReference>
<keyword evidence="12" id="KW-1185">Reference proteome</keyword>
<dbReference type="PANTHER" id="PTHR36766">
    <property type="entry name" value="PLANT BROAD-SPECTRUM MILDEW RESISTANCE PROTEIN RPW8"/>
    <property type="match status" value="1"/>
</dbReference>
<protein>
    <recommendedName>
        <fullName evidence="13">Disease resistance protein RGA3</fullName>
    </recommendedName>
</protein>
<dbReference type="FunFam" id="3.40.50.300:FF:001091">
    <property type="entry name" value="Probable disease resistance protein At1g61300"/>
    <property type="match status" value="1"/>
</dbReference>
<evidence type="ECO:0008006" key="13">
    <source>
        <dbReference type="Google" id="ProtNLM"/>
    </source>
</evidence>
<dbReference type="Pfam" id="PF23559">
    <property type="entry name" value="WHD_DRP"/>
    <property type="match status" value="1"/>
</dbReference>
<evidence type="ECO:0000259" key="8">
    <source>
        <dbReference type="Pfam" id="PF18052"/>
    </source>
</evidence>
<evidence type="ECO:0000313" key="11">
    <source>
        <dbReference type="EMBL" id="CDP17982.1"/>
    </source>
</evidence>
<dbReference type="CDD" id="cd14798">
    <property type="entry name" value="RX-CC_like"/>
    <property type="match status" value="1"/>
</dbReference>
<dbReference type="Gene3D" id="1.20.5.4130">
    <property type="match status" value="1"/>
</dbReference>
<dbReference type="EMBL" id="HG739278">
    <property type="protein sequence ID" value="CDP17982.1"/>
    <property type="molecule type" value="Genomic_DNA"/>
</dbReference>
<feature type="domain" description="NB-ARC" evidence="7">
    <location>
        <begin position="193"/>
        <end position="359"/>
    </location>
</feature>
<dbReference type="FunFam" id="1.10.10.10:FF:000322">
    <property type="entry name" value="Probable disease resistance protein At1g63360"/>
    <property type="match status" value="1"/>
</dbReference>
<dbReference type="SUPFAM" id="SSF52540">
    <property type="entry name" value="P-loop containing nucleoside triphosphate hydrolases"/>
    <property type="match status" value="1"/>
</dbReference>
<evidence type="ECO:0000256" key="1">
    <source>
        <dbReference type="ARBA" id="ARBA00008894"/>
    </source>
</evidence>
<evidence type="ECO:0000259" key="9">
    <source>
        <dbReference type="Pfam" id="PF23559"/>
    </source>
</evidence>
<dbReference type="InterPro" id="IPR041118">
    <property type="entry name" value="Rx_N"/>
</dbReference>
<dbReference type="GO" id="GO:0043531">
    <property type="term" value="F:ADP binding"/>
    <property type="evidence" value="ECO:0007669"/>
    <property type="project" value="InterPro"/>
</dbReference>
<dbReference type="InterPro" id="IPR038005">
    <property type="entry name" value="RX-like_CC"/>
</dbReference>
<keyword evidence="5" id="KW-0611">Plant defense</keyword>
<comment type="similarity">
    <text evidence="1">Belongs to the disease resistance NB-LRR family.</text>
</comment>
<gene>
    <name evidence="11" type="ORF">GSCOC_T00001239001</name>
</gene>
<evidence type="ECO:0000259" key="10">
    <source>
        <dbReference type="Pfam" id="PF25019"/>
    </source>
</evidence>
<evidence type="ECO:0000256" key="6">
    <source>
        <dbReference type="ARBA" id="ARBA00022840"/>
    </source>
</evidence>
<dbReference type="Proteomes" id="UP000295252">
    <property type="component" value="Chromosome IV"/>
</dbReference>
<feature type="domain" description="R13L1/DRL21-like LRR repeat region" evidence="10">
    <location>
        <begin position="686"/>
        <end position="818"/>
    </location>
</feature>
<dbReference type="OrthoDB" id="1896560at2759"/>
<feature type="domain" description="Disease resistance N-terminal" evidence="8">
    <location>
        <begin position="17"/>
        <end position="102"/>
    </location>
</feature>
<dbReference type="PANTHER" id="PTHR36766:SF70">
    <property type="entry name" value="DISEASE RESISTANCE PROTEIN RGA4"/>
    <property type="match status" value="1"/>
</dbReference>
<dbReference type="InterPro" id="IPR036388">
    <property type="entry name" value="WH-like_DNA-bd_sf"/>
</dbReference>
<organism evidence="11 12">
    <name type="scientific">Coffea canephora</name>
    <name type="common">Robusta coffee</name>
    <dbReference type="NCBI Taxonomy" id="49390"/>
    <lineage>
        <taxon>Eukaryota</taxon>
        <taxon>Viridiplantae</taxon>
        <taxon>Streptophyta</taxon>
        <taxon>Embryophyta</taxon>
        <taxon>Tracheophyta</taxon>
        <taxon>Spermatophyta</taxon>
        <taxon>Magnoliopsida</taxon>
        <taxon>eudicotyledons</taxon>
        <taxon>Gunneridae</taxon>
        <taxon>Pentapetalae</taxon>
        <taxon>asterids</taxon>
        <taxon>lamiids</taxon>
        <taxon>Gentianales</taxon>
        <taxon>Rubiaceae</taxon>
        <taxon>Ixoroideae</taxon>
        <taxon>Gardenieae complex</taxon>
        <taxon>Bertiereae - Coffeeae clade</taxon>
        <taxon>Coffeeae</taxon>
        <taxon>Coffea</taxon>
    </lineage>
</organism>
<keyword evidence="3" id="KW-0677">Repeat</keyword>
<dbReference type="PRINTS" id="PR00364">
    <property type="entry name" value="DISEASERSIST"/>
</dbReference>
<dbReference type="Pfam" id="PF00931">
    <property type="entry name" value="NB-ARC"/>
    <property type="match status" value="1"/>
</dbReference>
<dbReference type="OMA" id="PCEIKNE"/>
<evidence type="ECO:0000259" key="7">
    <source>
        <dbReference type="Pfam" id="PF00931"/>
    </source>
</evidence>
<accession>A0A068VBK8</accession>
<proteinExistence type="inferred from homology"/>
<dbReference type="GO" id="GO:0051607">
    <property type="term" value="P:defense response to virus"/>
    <property type="evidence" value="ECO:0007669"/>
    <property type="project" value="UniProtKB-ARBA"/>
</dbReference>
<reference evidence="12" key="1">
    <citation type="journal article" date="2014" name="Science">
        <title>The coffee genome provides insight into the convergent evolution of caffeine biosynthesis.</title>
        <authorList>
            <person name="Denoeud F."/>
            <person name="Carretero-Paulet L."/>
            <person name="Dereeper A."/>
            <person name="Droc G."/>
            <person name="Guyot R."/>
            <person name="Pietrella M."/>
            <person name="Zheng C."/>
            <person name="Alberti A."/>
            <person name="Anthony F."/>
            <person name="Aprea G."/>
            <person name="Aury J.M."/>
            <person name="Bento P."/>
            <person name="Bernard M."/>
            <person name="Bocs S."/>
            <person name="Campa C."/>
            <person name="Cenci A."/>
            <person name="Combes M.C."/>
            <person name="Crouzillat D."/>
            <person name="Da Silva C."/>
            <person name="Daddiego L."/>
            <person name="De Bellis F."/>
            <person name="Dussert S."/>
            <person name="Garsmeur O."/>
            <person name="Gayraud T."/>
            <person name="Guignon V."/>
            <person name="Jahn K."/>
            <person name="Jamilloux V."/>
            <person name="Joet T."/>
            <person name="Labadie K."/>
            <person name="Lan T."/>
            <person name="Leclercq J."/>
            <person name="Lepelley M."/>
            <person name="Leroy T."/>
            <person name="Li L.T."/>
            <person name="Librado P."/>
            <person name="Lopez L."/>
            <person name="Munoz A."/>
            <person name="Noel B."/>
            <person name="Pallavicini A."/>
            <person name="Perrotta G."/>
            <person name="Poncet V."/>
            <person name="Pot D."/>
            <person name="Priyono X."/>
            <person name="Rigoreau M."/>
            <person name="Rouard M."/>
            <person name="Rozas J."/>
            <person name="Tranchant-Dubreuil C."/>
            <person name="VanBuren R."/>
            <person name="Zhang Q."/>
            <person name="Andrade A.C."/>
            <person name="Argout X."/>
            <person name="Bertrand B."/>
            <person name="de Kochko A."/>
            <person name="Graziosi G."/>
            <person name="Henry R.J."/>
            <person name="Jayarama X."/>
            <person name="Ming R."/>
            <person name="Nagai C."/>
            <person name="Rounsley S."/>
            <person name="Sankoff D."/>
            <person name="Giuliano G."/>
            <person name="Albert V.A."/>
            <person name="Wincker P."/>
            <person name="Lashermes P."/>
        </authorList>
    </citation>
    <scope>NUCLEOTIDE SEQUENCE [LARGE SCALE GENOMIC DNA]</scope>
    <source>
        <strain evidence="12">cv. DH200-94</strain>
    </source>
</reference>
<dbReference type="InParanoid" id="A0A068VBK8"/>
<keyword evidence="2" id="KW-0433">Leucine-rich repeat</keyword>
<feature type="domain" description="Disease resistance protein winged helix" evidence="9">
    <location>
        <begin position="444"/>
        <end position="517"/>
    </location>
</feature>
<dbReference type="InterPro" id="IPR042197">
    <property type="entry name" value="Apaf_helical"/>
</dbReference>
<sequence length="1241" mass="140719">MAEAAVISATVKALLQPPLEKAAALISEQLNLSRGFKKDLKRLRRSLIIIQAFLLDAQTPAVRGEALKLWLQSLEDVAFDADDVLDEFNYEMLRLKVKKTSSRGKKKVSFFFSLSQNSILFRWKMVPKVQEVTVNLKMLNEEASSFGLQAQMECTSTTKTGFPICADNRIGIRRETDSATCDPIMVGRDENLLEIVSKLLSPTDEVVSVVPLVGMGGIGKTTLARLVFNDKRVKRHFDKRIWVCVSETFDAIRLFRLILESLTGKNVEVGSRDVIIQEIQKELGGQRYLLVLDDVWNEIPAVWDDFIGSLLGVNQNKGNHIIVTTRKQQAASIIANHPLLVLGKLSSDECWSIIKEKASLARVIPIELEDIGRKIAGKCQGLPLAASIIGGMLRNKESDEWLSILESSLLGSMANGNSILQLLKLSFDHLPSPYLQKCFAYCSIFSKDHDIEREQLIQLWMAEGYIQPSVGNGPEKENMGSAFFDILLKSSLFQEVKLDEYCNITHCKMHDLVHDLAQSVSNFGKTGADGTYKIRYLALESFGEKTCPISKDNARYLRTLFLETNTFDDVPTCKFLRVLNLSWAEIEQLPTSICRLIHLRYLDLSSTAIKGLPISVCKLYNLETLRIKECYYLRELPDKFRNLISLRHFDFSTFDSKFEMPPKIGQLTCLQTLRFFNVGRDKGRQIEELGFLKNLSGRLVIRNLERVKDKEAAQRADLFGKPNLYKLEFEWSWDRNGAMNDKNVLKGLQPHPNLKSLTIRDFMGDRLPSWVMRMEVCIDNSFLRLKNLMEVKLLHCRNLQEIPTFGHLPFLERLVLDGLHEITSIRSSFYNNGASVGGQGRTKLFPALKALILDNMPNLTEWMEADVASAAGNMEVFPSLEELKIRYCTRLTTAPSHFSHLKKLEIKHVNHGLPVTKVCSEVKTLTSLDIERVCHLTSLPDVLSHNNQNLEFLKLKHCPDLTHIVPEWGFAACLREFQICNCDNLMELPNDLYSLKSLERLEIDSCPKLKSFPTPNGQEGLKSLRHLRIYNCGGLTCLPGEMLDSCTCLESLWVNYCRNLASFPVNLHHMSALSSLEVFKCPKLTSLPEGLCCLSRLSELQIGPFSNSMDFDPFQIIFNGLHLLSSSLRELTLYGWPHWDALPCQLQHLTALTELQIHNFSIDALPHWIGNLASLEALSLHFCEKLRFLPSMRDLSKLNSLSILFCPLLEERCTPQIGPDSQWSRISHIPHIYIDGRRIQA</sequence>
<dbReference type="InterPro" id="IPR058922">
    <property type="entry name" value="WHD_DRP"/>
</dbReference>
<dbReference type="Gene3D" id="3.40.50.300">
    <property type="entry name" value="P-loop containing nucleotide triphosphate hydrolases"/>
    <property type="match status" value="1"/>
</dbReference>
<keyword evidence="4" id="KW-0547">Nucleotide-binding</keyword>
<evidence type="ECO:0000313" key="12">
    <source>
        <dbReference type="Proteomes" id="UP000295252"/>
    </source>
</evidence>
<dbReference type="InterPro" id="IPR056789">
    <property type="entry name" value="LRR_R13L1-DRL21"/>
</dbReference>
<dbReference type="PhylomeDB" id="A0A068VBK8"/>
<feature type="domain" description="R13L1/DRL21-like LRR repeat region" evidence="10">
    <location>
        <begin position="1145"/>
        <end position="1203"/>
    </location>
</feature>
<dbReference type="Gene3D" id="1.10.8.430">
    <property type="entry name" value="Helical domain of apoptotic protease-activating factors"/>
    <property type="match status" value="1"/>
</dbReference>
<evidence type="ECO:0000256" key="5">
    <source>
        <dbReference type="ARBA" id="ARBA00022821"/>
    </source>
</evidence>
<dbReference type="InterPro" id="IPR032675">
    <property type="entry name" value="LRR_dom_sf"/>
</dbReference>
<evidence type="ECO:0000256" key="2">
    <source>
        <dbReference type="ARBA" id="ARBA00022614"/>
    </source>
</evidence>
<dbReference type="Gene3D" id="3.80.10.10">
    <property type="entry name" value="Ribonuclease Inhibitor"/>
    <property type="match status" value="4"/>
</dbReference>
<dbReference type="Pfam" id="PF18052">
    <property type="entry name" value="Rx_N"/>
    <property type="match status" value="1"/>
</dbReference>
<dbReference type="Pfam" id="PF25019">
    <property type="entry name" value="LRR_R13L1-DRL21"/>
    <property type="match status" value="2"/>
</dbReference>
<name>A0A068VBK8_COFCA</name>
<dbReference type="InterPro" id="IPR027417">
    <property type="entry name" value="P-loop_NTPase"/>
</dbReference>